<evidence type="ECO:0000256" key="4">
    <source>
        <dbReference type="ARBA" id="ARBA00022825"/>
    </source>
</evidence>
<keyword evidence="2" id="KW-0645">Protease</keyword>
<evidence type="ECO:0000313" key="7">
    <source>
        <dbReference type="Proteomes" id="UP000259030"/>
    </source>
</evidence>
<dbReference type="CDD" id="cd07023">
    <property type="entry name" value="S49_Sppa_N_C"/>
    <property type="match status" value="1"/>
</dbReference>
<name>A0A221SXR9_9DEIO</name>
<dbReference type="InterPro" id="IPR002142">
    <property type="entry name" value="Peptidase_S49"/>
</dbReference>
<protein>
    <submittedName>
        <fullName evidence="6">Signal peptide peptidase SppA</fullName>
    </submittedName>
</protein>
<comment type="similarity">
    <text evidence="1">Belongs to the peptidase S49 family.</text>
</comment>
<evidence type="ECO:0000256" key="3">
    <source>
        <dbReference type="ARBA" id="ARBA00022801"/>
    </source>
</evidence>
<dbReference type="InterPro" id="IPR004635">
    <property type="entry name" value="Pept_S49_SppA"/>
</dbReference>
<accession>A0A221SXR9</accession>
<dbReference type="CDD" id="cd07018">
    <property type="entry name" value="S49_SppA_67K_type"/>
    <property type="match status" value="1"/>
</dbReference>
<dbReference type="InterPro" id="IPR047217">
    <property type="entry name" value="S49_SppA_67K_type_N"/>
</dbReference>
<dbReference type="Proteomes" id="UP000259030">
    <property type="component" value="Chromosome"/>
</dbReference>
<keyword evidence="7" id="KW-1185">Reference proteome</keyword>
<dbReference type="InterPro" id="IPR029045">
    <property type="entry name" value="ClpP/crotonase-like_dom_sf"/>
</dbReference>
<dbReference type="NCBIfam" id="TIGR00706">
    <property type="entry name" value="SppA_dom"/>
    <property type="match status" value="1"/>
</dbReference>
<dbReference type="PRINTS" id="PR00127">
    <property type="entry name" value="CLPPROTEASEP"/>
</dbReference>
<dbReference type="InterPro" id="IPR047272">
    <property type="entry name" value="S49_SppA_C"/>
</dbReference>
<dbReference type="PANTHER" id="PTHR33209:SF1">
    <property type="entry name" value="PEPTIDASE S49 DOMAIN-CONTAINING PROTEIN"/>
    <property type="match status" value="1"/>
</dbReference>
<evidence type="ECO:0000256" key="2">
    <source>
        <dbReference type="ARBA" id="ARBA00022670"/>
    </source>
</evidence>
<dbReference type="Pfam" id="PF01343">
    <property type="entry name" value="Peptidase_S49"/>
    <property type="match status" value="2"/>
</dbReference>
<evidence type="ECO:0000256" key="1">
    <source>
        <dbReference type="ARBA" id="ARBA00008683"/>
    </source>
</evidence>
<dbReference type="KEGG" id="dfc:DFI_10865"/>
<dbReference type="InterPro" id="IPR001907">
    <property type="entry name" value="ClpP"/>
</dbReference>
<dbReference type="RefSeq" id="WP_027463113.1">
    <property type="nucleotide sequence ID" value="NZ_CP021081.1"/>
</dbReference>
<feature type="domain" description="Peptidase S49" evidence="5">
    <location>
        <begin position="94"/>
        <end position="235"/>
    </location>
</feature>
<dbReference type="Gene3D" id="3.90.226.10">
    <property type="entry name" value="2-enoyl-CoA Hydratase, Chain A, domain 1"/>
    <property type="match status" value="2"/>
</dbReference>
<feature type="domain" description="Peptidase S49" evidence="5">
    <location>
        <begin position="336"/>
        <end position="484"/>
    </location>
</feature>
<sequence length="535" mass="58157">MSLNLPFLNKLNLPDGVSHPTWVVLDLTGPYPERSPTQPIQALLSRTESLEALRARVDALGNAEWLHGVLVRVSEFTASPATAHAIRRLLRRLSEKKRTVAFLPQLTMTALIAASGAKELVAPESADVMLTGFAVEPTFMGEFLKKHGIEFENLRIKEYKAALTRFSEDRMDDHNREQLQAYLDSAETAWVRDLAEARGVGEDVARGWLDADFTSARAMKDAGLLDKVAYEDELVGPGTRPLQAVVDLLAAQFGKAGGKKDRIAVVPVIGTIVPGRSKHNPLPLPLLGGPMAGSDTVVGALKRAKDDKHTKAIVVYVNSGGGSALASDLMWREIETSDKPVVVVMGEYAASGGYYLAAGADHIVASPYTLTGSIGVVSGKPVMEKFNERHGLRPEGVGRASALKFTTSRAFTDEEREHMQRGIAEVYDRFTTRVAEGRGLSKERVNEIGRGRIWSGADALDLGLVDELGDLHTGVQRAAELAGLPLDAPTWTAAPKSHGPLPEFVQEVRDAAQVSVWPFGQERVLTWLDRDLKVR</sequence>
<evidence type="ECO:0000313" key="6">
    <source>
        <dbReference type="EMBL" id="ASN81442.1"/>
    </source>
</evidence>
<dbReference type="GO" id="GO:0004176">
    <property type="term" value="F:ATP-dependent peptidase activity"/>
    <property type="evidence" value="ECO:0007669"/>
    <property type="project" value="InterPro"/>
</dbReference>
<organism evidence="6 7">
    <name type="scientific">Deinococcus ficus</name>
    <dbReference type="NCBI Taxonomy" id="317577"/>
    <lineage>
        <taxon>Bacteria</taxon>
        <taxon>Thermotogati</taxon>
        <taxon>Deinococcota</taxon>
        <taxon>Deinococci</taxon>
        <taxon>Deinococcales</taxon>
        <taxon>Deinococcaceae</taxon>
        <taxon>Deinococcus</taxon>
    </lineage>
</organism>
<keyword evidence="3" id="KW-0378">Hydrolase</keyword>
<gene>
    <name evidence="6" type="ORF">DFI_10865</name>
</gene>
<dbReference type="STRING" id="317577.GCA_000419625_01753"/>
<keyword evidence="4" id="KW-0720">Serine protease</keyword>
<proteinExistence type="inferred from homology"/>
<reference evidence="6 7" key="1">
    <citation type="submission" date="2017-05" db="EMBL/GenBank/DDBJ databases">
        <title>The complete genome sequence of Deinococcus ficus isolated from the rhizosphere of the Ficus religiosa L. in Taiwan.</title>
        <authorList>
            <person name="Wu K.-M."/>
            <person name="Liao T.-L."/>
            <person name="Liu Y.-M."/>
            <person name="Young C.-C."/>
            <person name="Tsai S.-F."/>
        </authorList>
    </citation>
    <scope>NUCLEOTIDE SEQUENCE [LARGE SCALE GENOMIC DNA]</scope>
    <source>
        <strain evidence="6 7">CC-FR2-10</strain>
    </source>
</reference>
<evidence type="ECO:0000259" key="5">
    <source>
        <dbReference type="Pfam" id="PF01343"/>
    </source>
</evidence>
<dbReference type="PANTHER" id="PTHR33209">
    <property type="entry name" value="PROTEASE 4"/>
    <property type="match status" value="1"/>
</dbReference>
<dbReference type="AlphaFoldDB" id="A0A221SXR9"/>
<dbReference type="GO" id="GO:0006508">
    <property type="term" value="P:proteolysis"/>
    <property type="evidence" value="ECO:0007669"/>
    <property type="project" value="UniProtKB-KW"/>
</dbReference>
<dbReference type="SUPFAM" id="SSF52096">
    <property type="entry name" value="ClpP/crotonase"/>
    <property type="match status" value="2"/>
</dbReference>
<dbReference type="Gene3D" id="6.20.330.10">
    <property type="match status" value="1"/>
</dbReference>
<dbReference type="EMBL" id="CP021081">
    <property type="protein sequence ID" value="ASN81442.1"/>
    <property type="molecule type" value="Genomic_DNA"/>
</dbReference>
<dbReference type="GO" id="GO:0004252">
    <property type="term" value="F:serine-type endopeptidase activity"/>
    <property type="evidence" value="ECO:0007669"/>
    <property type="project" value="InterPro"/>
</dbReference>